<evidence type="ECO:0000256" key="1">
    <source>
        <dbReference type="SAM" id="MobiDB-lite"/>
    </source>
</evidence>
<evidence type="ECO:0000313" key="3">
    <source>
        <dbReference type="EMBL" id="KIV87367.1"/>
    </source>
</evidence>
<gene>
    <name evidence="3" type="ORF">PV11_02918</name>
</gene>
<dbReference type="Proteomes" id="UP000053599">
    <property type="component" value="Unassembled WGS sequence"/>
</dbReference>
<reference evidence="3 4" key="1">
    <citation type="submission" date="2015-01" db="EMBL/GenBank/DDBJ databases">
        <title>The Genome Sequence of Exophiala sideris CBS121828.</title>
        <authorList>
            <consortium name="The Broad Institute Genomics Platform"/>
            <person name="Cuomo C."/>
            <person name="de Hoog S."/>
            <person name="Gorbushina A."/>
            <person name="Stielow B."/>
            <person name="Teixiera M."/>
            <person name="Abouelleil A."/>
            <person name="Chapman S.B."/>
            <person name="Priest M."/>
            <person name="Young S.K."/>
            <person name="Wortman J."/>
            <person name="Nusbaum C."/>
            <person name="Birren B."/>
        </authorList>
    </citation>
    <scope>NUCLEOTIDE SEQUENCE [LARGE SCALE GENOMIC DNA]</scope>
    <source>
        <strain evidence="3 4">CBS 121828</strain>
    </source>
</reference>
<feature type="transmembrane region" description="Helical" evidence="2">
    <location>
        <begin position="158"/>
        <end position="182"/>
    </location>
</feature>
<keyword evidence="2" id="KW-0812">Transmembrane</keyword>
<feature type="region of interest" description="Disordered" evidence="1">
    <location>
        <begin position="39"/>
        <end position="104"/>
    </location>
</feature>
<keyword evidence="2" id="KW-1133">Transmembrane helix</keyword>
<dbReference type="AlphaFoldDB" id="A0A0D1YXN7"/>
<dbReference type="EMBL" id="KN846951">
    <property type="protein sequence ID" value="KIV87367.1"/>
    <property type="molecule type" value="Genomic_DNA"/>
</dbReference>
<organism evidence="3 4">
    <name type="scientific">Exophiala sideris</name>
    <dbReference type="NCBI Taxonomy" id="1016849"/>
    <lineage>
        <taxon>Eukaryota</taxon>
        <taxon>Fungi</taxon>
        <taxon>Dikarya</taxon>
        <taxon>Ascomycota</taxon>
        <taxon>Pezizomycotina</taxon>
        <taxon>Eurotiomycetes</taxon>
        <taxon>Chaetothyriomycetidae</taxon>
        <taxon>Chaetothyriales</taxon>
        <taxon>Herpotrichiellaceae</taxon>
        <taxon>Exophiala</taxon>
    </lineage>
</organism>
<name>A0A0D1YXN7_9EURO</name>
<evidence type="ECO:0000313" key="4">
    <source>
        <dbReference type="Proteomes" id="UP000053599"/>
    </source>
</evidence>
<evidence type="ECO:0000256" key="2">
    <source>
        <dbReference type="SAM" id="Phobius"/>
    </source>
</evidence>
<protein>
    <submittedName>
        <fullName evidence="3">Uncharacterized protein</fullName>
    </submittedName>
</protein>
<feature type="compositionally biased region" description="Basic and acidic residues" evidence="1">
    <location>
        <begin position="55"/>
        <end position="69"/>
    </location>
</feature>
<feature type="transmembrane region" description="Helical" evidence="2">
    <location>
        <begin position="765"/>
        <end position="788"/>
    </location>
</feature>
<dbReference type="OrthoDB" id="5428040at2759"/>
<sequence>MKRKYMTLSNQREHEESPRISLESDVLVSQLLERELSEAYAKQRPVSPLTPTDVPTEHDPTANDHRHEGSVLMPMEPVSGGMEGSSGKQESLENAKNHALKNRSRSVHERMGTYTLVIATISTISLLAALIFLAWMWFGDRSSPTWRRIMLHDFAKQAVTVSSMILRTAVACLGGIATGMIASISIEQRGVPFQDVAQVSIARFSNSGPDAFWISMLFRTTFIETPSRLLLILLLLFTLASQFTSTILLSDLGQGTVVAPSTRSTNTSGFSYTGAEYNNLSNEFENANSPYFTSPNYWTTDPTVFQSFAEYSEPGFPSDGVDDTGLTLRAFLPFADTTSRQSIREFQGMASVFDTRVVCTRPHITSLMIDPNYDDLIVWLMGNLTTNSSLPGLAATQSVVSFDCPHTVPFVPTNQSGPWGMTRDPGTYWSVCRLDASAGGLLPVLDPANNSSLRLTFNESSGAIFQHEKIVTNGGQWHVGDDGWNVDIGNAYLIHNGANLDSAAFNVFGTSNWSTVPSEGPWVEVNFQGSSNSGDDNPGDISPTCNGDECWKTKFRMSPCYDALPMPIQYYHIQEFNITASASEARTEPSLQYNLKDRLFQTEPVRTQLGATSSKSSLTARGILNLTSAQDILAEVAYLRNFWKETSEDDPILTGEYWSLADENVFNRTTYPWMTPMIFFSLTMPLAMCPACTSFASNFTQGSTVLSTLFTDTITATNSPALALQGLLTTVLRQAYYSFLPTFDAQSDVTVTRFQAAQIPLRTRGFWAVLGITSAHFVLCLVALIGFISFTRVSSLKNAWQAIADVSESPEMAEILRHVMSKSDSAVAKSIEQDEVWKNRRFRIRESTDSTDE</sequence>
<keyword evidence="2" id="KW-0472">Membrane</keyword>
<feature type="transmembrane region" description="Helical" evidence="2">
    <location>
        <begin position="113"/>
        <end position="138"/>
    </location>
</feature>
<accession>A0A0D1YXN7</accession>
<proteinExistence type="predicted"/>
<dbReference type="HOGENOM" id="CLU_015639_1_0_1"/>
<feature type="transmembrane region" description="Helical" evidence="2">
    <location>
        <begin position="229"/>
        <end position="249"/>
    </location>
</feature>